<reference evidence="1 2" key="1">
    <citation type="submission" date="2016-10" db="EMBL/GenBank/DDBJ databases">
        <authorList>
            <person name="de Groot N.N."/>
        </authorList>
    </citation>
    <scope>NUCLEOTIDE SEQUENCE [LARGE SCALE GENOMIC DNA]</scope>
    <source>
        <strain evidence="1 2">L 420-91</strain>
    </source>
</reference>
<accession>A0A1G7ZNH4</accession>
<gene>
    <name evidence="1" type="ORF">SAMN04489735_101179</name>
</gene>
<organism evidence="1 2">
    <name type="scientific">Aneurinibacillus thermoaerophilus</name>
    <dbReference type="NCBI Taxonomy" id="143495"/>
    <lineage>
        <taxon>Bacteria</taxon>
        <taxon>Bacillati</taxon>
        <taxon>Bacillota</taxon>
        <taxon>Bacilli</taxon>
        <taxon>Bacillales</taxon>
        <taxon>Paenibacillaceae</taxon>
        <taxon>Aneurinibacillus group</taxon>
        <taxon>Aneurinibacillus</taxon>
    </lineage>
</organism>
<dbReference type="AlphaFoldDB" id="A0A1G7ZNH4"/>
<dbReference type="EMBL" id="FNDE01000011">
    <property type="protein sequence ID" value="SDH10228.1"/>
    <property type="molecule type" value="Genomic_DNA"/>
</dbReference>
<dbReference type="RefSeq" id="WP_175493577.1">
    <property type="nucleotide sequence ID" value="NZ_FNDE01000011.1"/>
</dbReference>
<dbReference type="Pfam" id="PF11079">
    <property type="entry name" value="YqhG"/>
    <property type="match status" value="1"/>
</dbReference>
<proteinExistence type="predicted"/>
<sequence length="277" mass="32327">MNQAQVRSFLERYFAAHQAHYVEQHPAYFKVELPIEVDKDLGNRPFYWTYVERLNLEPQPMCMTFVFDNASLPEGVNGEDITFGSPRLQQFFASAQRHGRYIRLYEHTDPPNGSNLHFALTPWLGINYKISFICDRKKDRLLSLGINLIHGQIKENFFDYLEARNILPVLPDYAYTMRPIFSIDSAVQHLERHVQTAIDAEDKTWACEARSRLAAELAQIEHFYARKTATEDENEEPVLNHKEKRAEELRWQYEPRIEVEIINGGVFYLSHTPAPPA</sequence>
<name>A0A1G7ZNH4_ANETH</name>
<protein>
    <recommendedName>
        <fullName evidence="3">YqhG</fullName>
    </recommendedName>
</protein>
<dbReference type="InterPro" id="IPR024562">
    <property type="entry name" value="YqhG"/>
</dbReference>
<dbReference type="Proteomes" id="UP000198956">
    <property type="component" value="Unassembled WGS sequence"/>
</dbReference>
<evidence type="ECO:0000313" key="1">
    <source>
        <dbReference type="EMBL" id="SDH10228.1"/>
    </source>
</evidence>
<evidence type="ECO:0008006" key="3">
    <source>
        <dbReference type="Google" id="ProtNLM"/>
    </source>
</evidence>
<evidence type="ECO:0000313" key="2">
    <source>
        <dbReference type="Proteomes" id="UP000198956"/>
    </source>
</evidence>